<keyword evidence="2 6" id="KW-0889">Transcription antitermination</keyword>
<dbReference type="Proteomes" id="UP000254575">
    <property type="component" value="Unassembled WGS sequence"/>
</dbReference>
<proteinExistence type="inferred from homology"/>
<dbReference type="GO" id="GO:0006353">
    <property type="term" value="P:DNA-templated transcription termination"/>
    <property type="evidence" value="ECO:0007669"/>
    <property type="project" value="UniProtKB-UniRule"/>
</dbReference>
<dbReference type="OrthoDB" id="9789556at2"/>
<dbReference type="HAMAP" id="MF_00073">
    <property type="entry name" value="NusB"/>
    <property type="match status" value="1"/>
</dbReference>
<keyword evidence="4 6" id="KW-0805">Transcription regulation</keyword>
<evidence type="ECO:0000259" key="7">
    <source>
        <dbReference type="Pfam" id="PF01029"/>
    </source>
</evidence>
<evidence type="ECO:0000256" key="6">
    <source>
        <dbReference type="HAMAP-Rule" id="MF_00073"/>
    </source>
</evidence>
<name>A0A380MZR4_9GAMM</name>
<organism evidence="8 9">
    <name type="scientific">Suttonella indologenes</name>
    <dbReference type="NCBI Taxonomy" id="13276"/>
    <lineage>
        <taxon>Bacteria</taxon>
        <taxon>Pseudomonadati</taxon>
        <taxon>Pseudomonadota</taxon>
        <taxon>Gammaproteobacteria</taxon>
        <taxon>Cardiobacteriales</taxon>
        <taxon>Cardiobacteriaceae</taxon>
        <taxon>Suttonella</taxon>
    </lineage>
</organism>
<dbReference type="EMBL" id="UHIA01000004">
    <property type="protein sequence ID" value="SUO98055.1"/>
    <property type="molecule type" value="Genomic_DNA"/>
</dbReference>
<evidence type="ECO:0000256" key="1">
    <source>
        <dbReference type="ARBA" id="ARBA00005952"/>
    </source>
</evidence>
<protein>
    <recommendedName>
        <fullName evidence="6">Transcription antitermination protein NusB</fullName>
    </recommendedName>
    <alternativeName>
        <fullName evidence="6">Antitermination factor NusB</fullName>
    </alternativeName>
</protein>
<dbReference type="GO" id="GO:0031564">
    <property type="term" value="P:transcription antitermination"/>
    <property type="evidence" value="ECO:0007669"/>
    <property type="project" value="UniProtKB-KW"/>
</dbReference>
<keyword evidence="3 6" id="KW-0694">RNA-binding</keyword>
<dbReference type="PANTHER" id="PTHR11078">
    <property type="entry name" value="N UTILIZATION SUBSTANCE PROTEIN B-RELATED"/>
    <property type="match status" value="1"/>
</dbReference>
<dbReference type="InterPro" id="IPR035926">
    <property type="entry name" value="NusB-like_sf"/>
</dbReference>
<reference evidence="8 9" key="1">
    <citation type="submission" date="2018-06" db="EMBL/GenBank/DDBJ databases">
        <authorList>
            <consortium name="Pathogen Informatics"/>
            <person name="Doyle S."/>
        </authorList>
    </citation>
    <scope>NUCLEOTIDE SEQUENCE [LARGE SCALE GENOMIC DNA]</scope>
    <source>
        <strain evidence="8 9">NCTC10717</strain>
    </source>
</reference>
<sequence length="164" mass="18929">MTSKTPNLKRQAIKARSQARYELLQLLYQWQLQDDSPEYVRCNSFENNARQDIDSFYFDEAWHYITAHSLKLGELFLPFLQRRSFSALDPIERAILWIAAFELTRRKDIHPTVIINEAVELAKKFGADESYKFINGILDKLSKNLPEEAPVSSSVSAQSSQTAE</sequence>
<dbReference type="SUPFAM" id="SSF48013">
    <property type="entry name" value="NusB-like"/>
    <property type="match status" value="1"/>
</dbReference>
<dbReference type="NCBIfam" id="TIGR01951">
    <property type="entry name" value="nusB"/>
    <property type="match status" value="1"/>
</dbReference>
<comment type="similarity">
    <text evidence="1 6">Belongs to the NusB family.</text>
</comment>
<dbReference type="Gene3D" id="1.10.940.10">
    <property type="entry name" value="NusB-like"/>
    <property type="match status" value="1"/>
</dbReference>
<dbReference type="RefSeq" id="WP_115218928.1">
    <property type="nucleotide sequence ID" value="NZ_UHIA01000004.1"/>
</dbReference>
<feature type="domain" description="NusB/RsmB/TIM44" evidence="7">
    <location>
        <begin position="18"/>
        <end position="143"/>
    </location>
</feature>
<evidence type="ECO:0000256" key="3">
    <source>
        <dbReference type="ARBA" id="ARBA00022884"/>
    </source>
</evidence>
<comment type="function">
    <text evidence="6">Involved in transcription antitermination. Required for transcription of ribosomal RNA (rRNA) genes. Binds specifically to the boxA antiterminator sequence of the ribosomal RNA (rrn) operons.</text>
</comment>
<gene>
    <name evidence="6 8" type="primary">nusB</name>
    <name evidence="8" type="ORF">NCTC10717_01794</name>
</gene>
<evidence type="ECO:0000256" key="4">
    <source>
        <dbReference type="ARBA" id="ARBA00023015"/>
    </source>
</evidence>
<evidence type="ECO:0000313" key="9">
    <source>
        <dbReference type="Proteomes" id="UP000254575"/>
    </source>
</evidence>
<dbReference type="GO" id="GO:0005829">
    <property type="term" value="C:cytosol"/>
    <property type="evidence" value="ECO:0007669"/>
    <property type="project" value="TreeGrafter"/>
</dbReference>
<dbReference type="AlphaFoldDB" id="A0A380MZR4"/>
<dbReference type="InterPro" id="IPR011605">
    <property type="entry name" value="NusB_fam"/>
</dbReference>
<dbReference type="Pfam" id="PF01029">
    <property type="entry name" value="NusB"/>
    <property type="match status" value="1"/>
</dbReference>
<keyword evidence="5 6" id="KW-0804">Transcription</keyword>
<keyword evidence="9" id="KW-1185">Reference proteome</keyword>
<evidence type="ECO:0000256" key="5">
    <source>
        <dbReference type="ARBA" id="ARBA00023163"/>
    </source>
</evidence>
<evidence type="ECO:0000256" key="2">
    <source>
        <dbReference type="ARBA" id="ARBA00022814"/>
    </source>
</evidence>
<accession>A0A380MZR4</accession>
<evidence type="ECO:0000313" key="8">
    <source>
        <dbReference type="EMBL" id="SUO98055.1"/>
    </source>
</evidence>
<dbReference type="InterPro" id="IPR006027">
    <property type="entry name" value="NusB_RsmB_TIM44"/>
</dbReference>
<dbReference type="GO" id="GO:0003723">
    <property type="term" value="F:RNA binding"/>
    <property type="evidence" value="ECO:0007669"/>
    <property type="project" value="UniProtKB-UniRule"/>
</dbReference>
<dbReference type="PANTHER" id="PTHR11078:SF3">
    <property type="entry name" value="ANTITERMINATION NUSB DOMAIN-CONTAINING PROTEIN"/>
    <property type="match status" value="1"/>
</dbReference>